<evidence type="ECO:0000259" key="2">
    <source>
        <dbReference type="PROSITE" id="PS50206"/>
    </source>
</evidence>
<proteinExistence type="predicted"/>
<dbReference type="PANTHER" id="PTHR44086">
    <property type="entry name" value="THIOSULFATE SULFURTRANSFERASE RDL2, MITOCHONDRIAL-RELATED"/>
    <property type="match status" value="1"/>
</dbReference>
<dbReference type="PROSITE" id="PS50206">
    <property type="entry name" value="RHODANESE_3"/>
    <property type="match status" value="1"/>
</dbReference>
<accession>A0A367L7W8</accession>
<dbReference type="Proteomes" id="UP000253664">
    <property type="component" value="Unassembled WGS sequence"/>
</dbReference>
<keyword evidence="4" id="KW-1185">Reference proteome</keyword>
<organism evidence="3 4">
    <name type="scientific">Ophiocordyceps polyrhachis-furcata BCC 54312</name>
    <dbReference type="NCBI Taxonomy" id="1330021"/>
    <lineage>
        <taxon>Eukaryota</taxon>
        <taxon>Fungi</taxon>
        <taxon>Dikarya</taxon>
        <taxon>Ascomycota</taxon>
        <taxon>Pezizomycotina</taxon>
        <taxon>Sordariomycetes</taxon>
        <taxon>Hypocreomycetidae</taxon>
        <taxon>Hypocreales</taxon>
        <taxon>Ophiocordycipitaceae</taxon>
        <taxon>Ophiocordyceps</taxon>
    </lineage>
</organism>
<dbReference type="Gene3D" id="3.40.250.10">
    <property type="entry name" value="Rhodanese-like domain"/>
    <property type="match status" value="1"/>
</dbReference>
<dbReference type="PANTHER" id="PTHR44086:SF10">
    <property type="entry name" value="THIOSULFATE SULFURTRANSFERASE_RHODANESE-LIKE DOMAIN-CONTAINING PROTEIN 3"/>
    <property type="match status" value="1"/>
</dbReference>
<dbReference type="GO" id="GO:0004792">
    <property type="term" value="F:thiosulfate-cyanide sulfurtransferase activity"/>
    <property type="evidence" value="ECO:0007669"/>
    <property type="project" value="TreeGrafter"/>
</dbReference>
<feature type="domain" description="Rhodanese" evidence="2">
    <location>
        <begin position="87"/>
        <end position="192"/>
    </location>
</feature>
<dbReference type="InterPro" id="IPR001763">
    <property type="entry name" value="Rhodanese-like_dom"/>
</dbReference>
<evidence type="ECO:0000313" key="3">
    <source>
        <dbReference type="EMBL" id="RCI10520.1"/>
    </source>
</evidence>
<dbReference type="GO" id="GO:0005739">
    <property type="term" value="C:mitochondrion"/>
    <property type="evidence" value="ECO:0007669"/>
    <property type="project" value="TreeGrafter"/>
</dbReference>
<dbReference type="EMBL" id="LKCN02000012">
    <property type="protein sequence ID" value="RCI10520.1"/>
    <property type="molecule type" value="Genomic_DNA"/>
</dbReference>
<evidence type="ECO:0000313" key="4">
    <source>
        <dbReference type="Proteomes" id="UP000253664"/>
    </source>
</evidence>
<reference evidence="3 4" key="1">
    <citation type="journal article" date="2015" name="BMC Genomics">
        <title>Insights from the genome of Ophiocordyceps polyrhachis-furcata to pathogenicity and host specificity in insect fungi.</title>
        <authorList>
            <person name="Wichadakul D."/>
            <person name="Kobmoo N."/>
            <person name="Ingsriswang S."/>
            <person name="Tangphatsornruang S."/>
            <person name="Chantasingh D."/>
            <person name="Luangsa-ard J.J."/>
            <person name="Eurwilaichitr L."/>
        </authorList>
    </citation>
    <scope>NUCLEOTIDE SEQUENCE [LARGE SCALE GENOMIC DNA]</scope>
    <source>
        <strain evidence="3 4">BCC 54312</strain>
    </source>
</reference>
<protein>
    <recommendedName>
        <fullName evidence="2">Rhodanese domain-containing protein</fullName>
    </recommendedName>
</protein>
<dbReference type="SMART" id="SM00450">
    <property type="entry name" value="RHOD"/>
    <property type="match status" value="1"/>
</dbReference>
<gene>
    <name evidence="3" type="ORF">L249_4312</name>
</gene>
<dbReference type="InterPro" id="IPR036873">
    <property type="entry name" value="Rhodanese-like_dom_sf"/>
</dbReference>
<feature type="compositionally biased region" description="Basic and acidic residues" evidence="1">
    <location>
        <begin position="230"/>
        <end position="251"/>
    </location>
</feature>
<dbReference type="STRING" id="1330021.A0A367L7W8"/>
<evidence type="ECO:0000256" key="1">
    <source>
        <dbReference type="SAM" id="MobiDB-lite"/>
    </source>
</evidence>
<feature type="region of interest" description="Disordered" evidence="1">
    <location>
        <begin position="216"/>
        <end position="251"/>
    </location>
</feature>
<name>A0A367L7W8_9HYPO</name>
<dbReference type="AlphaFoldDB" id="A0A367L7W8"/>
<dbReference type="OrthoDB" id="566238at2759"/>
<comment type="caution">
    <text evidence="3">The sequence shown here is derived from an EMBL/GenBank/DDBJ whole genome shotgun (WGS) entry which is preliminary data.</text>
</comment>
<dbReference type="SUPFAM" id="SSF52821">
    <property type="entry name" value="Rhodanese/Cell cycle control phosphatase"/>
    <property type="match status" value="1"/>
</dbReference>
<sequence length="251" mass="27817">MPLPSTATTTIVPQGLLRLQACGGGGRCRRRWYSTEWAEPAPSHPTTRKWTFDEVIDHLALQDQQDKKKAYRVLPIAMKKKMAETTLPKEIYLVDVREKNELVKTGKIPGALNIPMSRAVEGRGCWRVSDEAFKATYGISRPPKGSHVVFYCRAGVRAHAAAAIAAEAGWRSIGEYSGSWLEWIKEGGPSERVFSDVKDATTKRWRPLLRDGALDDSALMEAEADGGGETGEKDKMEENEMKDSESKHKGG</sequence>
<dbReference type="Pfam" id="PF00581">
    <property type="entry name" value="Rhodanese"/>
    <property type="match status" value="1"/>
</dbReference>